<comment type="caution">
    <text evidence="7">The sequence shown here is derived from an EMBL/GenBank/DDBJ whole genome shotgun (WGS) entry which is preliminary data.</text>
</comment>
<dbReference type="InterPro" id="IPR027417">
    <property type="entry name" value="P-loop_NTPase"/>
</dbReference>
<proteinExistence type="inferred from homology"/>
<name>A0ABT6A4N8_9ACTN</name>
<feature type="coiled-coil region" evidence="4">
    <location>
        <begin position="381"/>
        <end position="443"/>
    </location>
</feature>
<keyword evidence="4" id="KW-0175">Coiled coil</keyword>
<evidence type="ECO:0000313" key="8">
    <source>
        <dbReference type="Proteomes" id="UP001221150"/>
    </source>
</evidence>
<feature type="region of interest" description="Disordered" evidence="5">
    <location>
        <begin position="443"/>
        <end position="465"/>
    </location>
</feature>
<feature type="domain" description="Rad50/SbcC-type AAA" evidence="6">
    <location>
        <begin position="5"/>
        <end position="195"/>
    </location>
</feature>
<feature type="compositionally biased region" description="Basic and acidic residues" evidence="5">
    <location>
        <begin position="609"/>
        <end position="629"/>
    </location>
</feature>
<dbReference type="PANTHER" id="PTHR32114:SF2">
    <property type="entry name" value="ABC TRANSPORTER ABCH.3"/>
    <property type="match status" value="1"/>
</dbReference>
<organism evidence="7 8">
    <name type="scientific">Streptomyces tropicalis</name>
    <dbReference type="NCBI Taxonomy" id="3034234"/>
    <lineage>
        <taxon>Bacteria</taxon>
        <taxon>Bacillati</taxon>
        <taxon>Actinomycetota</taxon>
        <taxon>Actinomycetes</taxon>
        <taxon>Kitasatosporales</taxon>
        <taxon>Streptomycetaceae</taxon>
        <taxon>Streptomyces</taxon>
    </lineage>
</organism>
<dbReference type="RefSeq" id="WP_276109140.1">
    <property type="nucleotide sequence ID" value="NZ_JARJBB010000005.1"/>
</dbReference>
<dbReference type="SUPFAM" id="SSF52540">
    <property type="entry name" value="P-loop containing nucleoside triphosphate hydrolases"/>
    <property type="match status" value="1"/>
</dbReference>
<keyword evidence="8" id="KW-1185">Reference proteome</keyword>
<evidence type="ECO:0000256" key="1">
    <source>
        <dbReference type="ARBA" id="ARBA00006930"/>
    </source>
</evidence>
<feature type="region of interest" description="Disordered" evidence="5">
    <location>
        <begin position="609"/>
        <end position="642"/>
    </location>
</feature>
<feature type="coiled-coil region" evidence="4">
    <location>
        <begin position="250"/>
        <end position="304"/>
    </location>
</feature>
<evidence type="ECO:0000259" key="6">
    <source>
        <dbReference type="Pfam" id="PF13476"/>
    </source>
</evidence>
<dbReference type="PANTHER" id="PTHR32114">
    <property type="entry name" value="ABC TRANSPORTER ABCH.3"/>
    <property type="match status" value="1"/>
</dbReference>
<dbReference type="EMBL" id="JARJBB010000005">
    <property type="protein sequence ID" value="MDF3299592.1"/>
    <property type="molecule type" value="Genomic_DNA"/>
</dbReference>
<comment type="similarity">
    <text evidence="1">Belongs to the SMC family. SbcC subfamily.</text>
</comment>
<feature type="compositionally biased region" description="Basic and acidic residues" evidence="5">
    <location>
        <begin position="545"/>
        <end position="557"/>
    </location>
</feature>
<evidence type="ECO:0000256" key="2">
    <source>
        <dbReference type="ARBA" id="ARBA00011322"/>
    </source>
</evidence>
<protein>
    <recommendedName>
        <fullName evidence="3">Nuclease SbcCD subunit C</fullName>
    </recommendedName>
</protein>
<evidence type="ECO:0000256" key="5">
    <source>
        <dbReference type="SAM" id="MobiDB-lite"/>
    </source>
</evidence>
<reference evidence="7 8" key="1">
    <citation type="submission" date="2023-03" db="EMBL/GenBank/DDBJ databases">
        <title>Draft genome sequence of Streptomyces sp. K1PA1 isolated from peat swamp forest in Thailand.</title>
        <authorList>
            <person name="Klaysubun C."/>
            <person name="Duangmal K."/>
        </authorList>
    </citation>
    <scope>NUCLEOTIDE SEQUENCE [LARGE SCALE GENOMIC DNA]</scope>
    <source>
        <strain evidence="7 8">K1PA1</strain>
    </source>
</reference>
<sequence>MRLHRLQITAFGPFGDHRSVDFDALSAAGLFLLHGPTGAGKTSVLDAVCYALYGAVPGARQGMTLRSDHAPPATPTEVVLELTVAGRRLELTRRPPWERPKKRGTGTTVEKAVSLLRAHDPASGTWKDLSRSHQEIGEEITHLLGMSREQFCQVVLLPQGDFARFLRADAEARGRLLGRLFDTHRFAEVEKHLAERRRATEARVREEDAALLADAHRMQQAADGGMDLPDLTPGEPGLADAVLTAAAVARSTAREQLAVARIRLETAERAHADAEHGLESVRERVRLQRRFAEARERAARLAERAGAHREDETRMERGRKAQTVAPALELRDSAETAHRRATDAEARVRDLLPERYAGEGAAGLAAAARRAAEELGGLDAARRAEQRLAGLHDERADADRQERADAEALEEAEAWLAGWESTRAGLQERIESAQDAAARAEQLAARREPAQARLTAARRRDRLTRDADDAHARARASGEHALAAKGHWLELKEQRLAGIAAELAAHLTDGAPCAVCGSADHPAPARRAAGHVDRDAEESALAAHQRADEQRAEDEGRLGTVREALAAATAEAGDAPTDRLAEEAAELDRLCTAARRDAAALHPAREELRAAEQEHERRLADRRRAEVRAASRHTRRDALDREQTALEEQLARARGDAGTVAARAAHLERTTALLTDAADAARAAEESAARLKDADGRLAEAAFRAGFDTPRQAAAALLDDTAHRELQRRLDAWQSEETAVRTVLAEAETAAAAAQPPADPATAEAAAAAAARHARDAASARDAADRRCTALDRLSARAAEATRRQGPLREEHDRVARLASLAAGTAADNERRMRLESYVLAARLEQVAAAASVRLQRMSSGRYTLVHSDDRTGRGRSGLGLHVVDAWTGRERDTATLSGGETFFASLALALGLADVVTDESGGAGLDTLFIDEGFGSLDDQTLDEVLDVLDSLRERDRSVGIVSHVADLRRRIHAQLEVVKGRAGSTLRQRGV</sequence>
<feature type="region of interest" description="Disordered" evidence="5">
    <location>
        <begin position="522"/>
        <end position="557"/>
    </location>
</feature>
<dbReference type="Proteomes" id="UP001221150">
    <property type="component" value="Unassembled WGS sequence"/>
</dbReference>
<dbReference type="Pfam" id="PF13476">
    <property type="entry name" value="AAA_23"/>
    <property type="match status" value="1"/>
</dbReference>
<evidence type="ECO:0000256" key="3">
    <source>
        <dbReference type="ARBA" id="ARBA00013368"/>
    </source>
</evidence>
<accession>A0ABT6A4N8</accession>
<dbReference type="InterPro" id="IPR038729">
    <property type="entry name" value="Rad50/SbcC_AAA"/>
</dbReference>
<evidence type="ECO:0000256" key="4">
    <source>
        <dbReference type="SAM" id="Coils"/>
    </source>
</evidence>
<dbReference type="Gene3D" id="3.40.50.300">
    <property type="entry name" value="P-loop containing nucleotide triphosphate hydrolases"/>
    <property type="match status" value="2"/>
</dbReference>
<evidence type="ECO:0000313" key="7">
    <source>
        <dbReference type="EMBL" id="MDF3299592.1"/>
    </source>
</evidence>
<dbReference type="Pfam" id="PF13558">
    <property type="entry name" value="SbcC_Walker_B"/>
    <property type="match status" value="1"/>
</dbReference>
<gene>
    <name evidence="7" type="ORF">P3H78_13325</name>
</gene>
<comment type="subunit">
    <text evidence="2">Heterodimer of SbcC and SbcD.</text>
</comment>